<evidence type="ECO:0000256" key="3">
    <source>
        <dbReference type="ARBA" id="ARBA00022630"/>
    </source>
</evidence>
<dbReference type="Gene3D" id="3.40.109.10">
    <property type="entry name" value="NADH Oxidase"/>
    <property type="match status" value="1"/>
</dbReference>
<dbReference type="PANTHER" id="PTHR43673:SF2">
    <property type="entry name" value="NITROREDUCTASE"/>
    <property type="match status" value="1"/>
</dbReference>
<keyword evidence="9" id="KW-1185">Reference proteome</keyword>
<dbReference type="CDD" id="cd02149">
    <property type="entry name" value="NfsB-like"/>
    <property type="match status" value="1"/>
</dbReference>
<dbReference type="EMBL" id="SSNZ01000002">
    <property type="protein sequence ID" value="THF51945.1"/>
    <property type="molecule type" value="Genomic_DNA"/>
</dbReference>
<keyword evidence="4" id="KW-0288">FMN</keyword>
<keyword evidence="5" id="KW-0521">NADP</keyword>
<evidence type="ECO:0000313" key="9">
    <source>
        <dbReference type="Proteomes" id="UP000307507"/>
    </source>
</evidence>
<feature type="domain" description="Nitroreductase" evidence="7">
    <location>
        <begin position="9"/>
        <end position="184"/>
    </location>
</feature>
<comment type="caution">
    <text evidence="8">The sequence shown here is derived from an EMBL/GenBank/DDBJ whole genome shotgun (WGS) entry which is preliminary data.</text>
</comment>
<dbReference type="AlphaFoldDB" id="A0A4S4A0Z3"/>
<sequence>MMELIESLNWRYATKKFNTKKVNPDTIDQIINATNLSASSTGLQPYRLIVVENPELKKELGEGSFNTQIANSSHLLVFAAFEKVTLEQIEDYMNHIATVRAIPVENLADFKNALVNGILSRGDEHNFQWAARQAYIGLGTAMIAAADLRVDSTPMEGFDPEKFDRLLGLQEKGLKSVVVLALGYRDAENDTFATFKKVRLPQEEFAITVA</sequence>
<evidence type="ECO:0000256" key="1">
    <source>
        <dbReference type="ARBA" id="ARBA00001917"/>
    </source>
</evidence>
<comment type="cofactor">
    <cofactor evidence="1">
        <name>FMN</name>
        <dbReference type="ChEBI" id="CHEBI:58210"/>
    </cofactor>
</comment>
<dbReference type="Proteomes" id="UP000307507">
    <property type="component" value="Unassembled WGS sequence"/>
</dbReference>
<keyword evidence="3" id="KW-0285">Flavoprotein</keyword>
<comment type="similarity">
    <text evidence="2">Belongs to the nitroreductase family.</text>
</comment>
<organism evidence="8 9">
    <name type="scientific">Flavobacterium supellecticarium</name>
    <dbReference type="NCBI Taxonomy" id="2565924"/>
    <lineage>
        <taxon>Bacteria</taxon>
        <taxon>Pseudomonadati</taxon>
        <taxon>Bacteroidota</taxon>
        <taxon>Flavobacteriia</taxon>
        <taxon>Flavobacteriales</taxon>
        <taxon>Flavobacteriaceae</taxon>
        <taxon>Flavobacterium</taxon>
    </lineage>
</organism>
<proteinExistence type="inferred from homology"/>
<dbReference type="OrthoDB" id="9809288at2"/>
<protein>
    <submittedName>
        <fullName evidence="8">NAD(P)H-dependent oxidoreductase</fullName>
    </submittedName>
</protein>
<dbReference type="InterPro" id="IPR029479">
    <property type="entry name" value="Nitroreductase"/>
</dbReference>
<reference evidence="8 9" key="1">
    <citation type="submission" date="2019-04" db="EMBL/GenBank/DDBJ databases">
        <title>Flavobacterium sp. nov. isolated from construction timber.</title>
        <authorList>
            <person name="Lin S.-Y."/>
            <person name="Chang C.-T."/>
            <person name="Young C.-C."/>
        </authorList>
    </citation>
    <scope>NUCLEOTIDE SEQUENCE [LARGE SCALE GENOMIC DNA]</scope>
    <source>
        <strain evidence="8 9">CC-CTC003</strain>
    </source>
</reference>
<dbReference type="InterPro" id="IPR033878">
    <property type="entry name" value="NfsB-like"/>
</dbReference>
<accession>A0A4S4A0Z3</accession>
<evidence type="ECO:0000256" key="6">
    <source>
        <dbReference type="ARBA" id="ARBA00023002"/>
    </source>
</evidence>
<evidence type="ECO:0000313" key="8">
    <source>
        <dbReference type="EMBL" id="THF51945.1"/>
    </source>
</evidence>
<evidence type="ECO:0000256" key="4">
    <source>
        <dbReference type="ARBA" id="ARBA00022643"/>
    </source>
</evidence>
<dbReference type="SUPFAM" id="SSF55469">
    <property type="entry name" value="FMN-dependent nitroreductase-like"/>
    <property type="match status" value="1"/>
</dbReference>
<evidence type="ECO:0000259" key="7">
    <source>
        <dbReference type="Pfam" id="PF00881"/>
    </source>
</evidence>
<dbReference type="InterPro" id="IPR000415">
    <property type="entry name" value="Nitroreductase-like"/>
</dbReference>
<keyword evidence="6" id="KW-0560">Oxidoreductase</keyword>
<dbReference type="GO" id="GO:0016491">
    <property type="term" value="F:oxidoreductase activity"/>
    <property type="evidence" value="ECO:0007669"/>
    <property type="project" value="UniProtKB-KW"/>
</dbReference>
<name>A0A4S4A0Z3_9FLAO</name>
<evidence type="ECO:0000256" key="5">
    <source>
        <dbReference type="ARBA" id="ARBA00022857"/>
    </source>
</evidence>
<dbReference type="Pfam" id="PF00881">
    <property type="entry name" value="Nitroreductase"/>
    <property type="match status" value="1"/>
</dbReference>
<evidence type="ECO:0000256" key="2">
    <source>
        <dbReference type="ARBA" id="ARBA00007118"/>
    </source>
</evidence>
<dbReference type="PANTHER" id="PTHR43673">
    <property type="entry name" value="NAD(P)H NITROREDUCTASE YDGI-RELATED"/>
    <property type="match status" value="1"/>
</dbReference>
<gene>
    <name evidence="8" type="ORF">E6C50_08300</name>
</gene>